<organism evidence="2 3">
    <name type="scientific">Pandoravirus celtis</name>
    <dbReference type="NCBI Taxonomy" id="2568002"/>
    <lineage>
        <taxon>Viruses</taxon>
        <taxon>Pandoravirus</taxon>
    </lineage>
</organism>
<proteinExistence type="predicted"/>
<gene>
    <name evidence="2" type="ORF">pclt_cds_1200</name>
</gene>
<evidence type="ECO:0000313" key="2">
    <source>
        <dbReference type="EMBL" id="QBZ81776.1"/>
    </source>
</evidence>
<evidence type="ECO:0000256" key="1">
    <source>
        <dbReference type="SAM" id="MobiDB-lite"/>
    </source>
</evidence>
<dbReference type="Proteomes" id="UP001237152">
    <property type="component" value="Segment"/>
</dbReference>
<feature type="compositionally biased region" description="Basic residues" evidence="1">
    <location>
        <begin position="93"/>
        <end position="112"/>
    </location>
</feature>
<dbReference type="EMBL" id="MK174290">
    <property type="protein sequence ID" value="QBZ81776.1"/>
    <property type="molecule type" value="Genomic_DNA"/>
</dbReference>
<feature type="region of interest" description="Disordered" evidence="1">
    <location>
        <begin position="78"/>
        <end position="112"/>
    </location>
</feature>
<protein>
    <submittedName>
        <fullName evidence="2">Uncharacterized protein</fullName>
    </submittedName>
</protein>
<evidence type="ECO:0000313" key="3">
    <source>
        <dbReference type="Proteomes" id="UP001237152"/>
    </source>
</evidence>
<feature type="region of interest" description="Disordered" evidence="1">
    <location>
        <begin position="261"/>
        <end position="280"/>
    </location>
</feature>
<sequence length="280" mass="31349">MDRIEAACAALGRQLPRRALPKDRWHVGGMDQAMARIRELHAHNNRQALERPADSDRDVWPHHRPTAHRRRLMRSFVNGSTPTARGCTGLTPRPRRPKRHGRICNQGRRRRARHVGARLIGTSCRAMLHPTHCLPSSRAARRTARLFRRLTFSDVPRAPRPSRAASGSMPRSCRVWSAAARGSLPKSGPNRARRSVWSISIASAHSSATSALFWATRSSAIAPTPIDTVPNVRGCLDPPLLRQHRPFWIAMRLSSHLSVTPVIQGSPTSRRPSPPRRHSL</sequence>
<reference evidence="2" key="1">
    <citation type="journal article" date="2019" name="Front. Microbiol.">
        <title>Pandoravirus Celtis Illustrates the Microevolution Processes at Work in the Giant Pandoraviridae Genomes.</title>
        <authorList>
            <person name="Legendre M."/>
            <person name="Alempic J.M."/>
            <person name="Philippe N."/>
            <person name="Lartigue A."/>
            <person name="Jeudy S."/>
            <person name="Poirot O."/>
            <person name="Ta N.T."/>
            <person name="Nin S."/>
            <person name="Coute Y."/>
            <person name="Abergel C."/>
            <person name="Claverie J.M."/>
        </authorList>
    </citation>
    <scope>NUCLEOTIDE SEQUENCE</scope>
</reference>
<name>A0A4D6EIU8_9VIRU</name>
<accession>A0A4D6EIU8</accession>